<sequence>MSISTQSYQSATSAPSNIAIVKYWGKKGIQEPVNPSISFTLSKALTKTAVSYQPGDAPLNIEFLFEGLTKPDFLPKLQTLSDRLKAFLPFLNSGRLKIESSNTFPHSSGIASSASSMASIAKALLAIQKQLDTSQLPDDYRQMLSEMARLGSGSACRSTISGWVLWGETLALPEASNKYGLSINQQVHDSFNDLQDTILVIRKGSKAVSSSLGHELMTHHPYRQGRIEQANKNTIALLKALKDGDFKAFAQICEEEALSLHGLMMSSSPGYTLMAPESLRAIKRIVKFREHQHIPVTYTLDAGPNIHLIYPKSQSKVMLPFIEEHLRPLCDNQEVIYDEISID</sequence>
<evidence type="ECO:0000256" key="6">
    <source>
        <dbReference type="ARBA" id="ARBA00023098"/>
    </source>
</evidence>
<evidence type="ECO:0000313" key="10">
    <source>
        <dbReference type="EMBL" id="MBS2211819.1"/>
    </source>
</evidence>
<organism evidence="10 11">
    <name type="scientific">Carboxylicivirga mesophila</name>
    <dbReference type="NCBI Taxonomy" id="1166478"/>
    <lineage>
        <taxon>Bacteria</taxon>
        <taxon>Pseudomonadati</taxon>
        <taxon>Bacteroidota</taxon>
        <taxon>Bacteroidia</taxon>
        <taxon>Marinilabiliales</taxon>
        <taxon>Marinilabiliaceae</taxon>
        <taxon>Carboxylicivirga</taxon>
    </lineage>
</organism>
<dbReference type="GO" id="GO:0004163">
    <property type="term" value="F:diphosphomevalonate decarboxylase activity"/>
    <property type="evidence" value="ECO:0007669"/>
    <property type="project" value="UniProtKB-EC"/>
</dbReference>
<proteinExistence type="inferred from homology"/>
<evidence type="ECO:0000256" key="7">
    <source>
        <dbReference type="ARBA" id="ARBA00023239"/>
    </source>
</evidence>
<evidence type="ECO:0000259" key="9">
    <source>
        <dbReference type="Pfam" id="PF22700"/>
    </source>
</evidence>
<name>A0ABS5KA32_9BACT</name>
<protein>
    <recommendedName>
        <fullName evidence="2">diphosphomevalonate decarboxylase</fullName>
        <ecNumber evidence="2">4.1.1.33</ecNumber>
    </recommendedName>
</protein>
<dbReference type="EMBL" id="JAGUCN010000010">
    <property type="protein sequence ID" value="MBS2211819.1"/>
    <property type="molecule type" value="Genomic_DNA"/>
</dbReference>
<dbReference type="InterPro" id="IPR053859">
    <property type="entry name" value="MVD-like_N"/>
</dbReference>
<keyword evidence="11" id="KW-1185">Reference proteome</keyword>
<evidence type="ECO:0000256" key="4">
    <source>
        <dbReference type="ARBA" id="ARBA00022741"/>
    </source>
</evidence>
<keyword evidence="4" id="KW-0547">Nucleotide-binding</keyword>
<dbReference type="Gene3D" id="3.30.230.10">
    <property type="match status" value="1"/>
</dbReference>
<dbReference type="SUPFAM" id="SSF55060">
    <property type="entry name" value="GHMP Kinase, C-terminal domain"/>
    <property type="match status" value="1"/>
</dbReference>
<dbReference type="InterPro" id="IPR020568">
    <property type="entry name" value="Ribosomal_Su5_D2-typ_SF"/>
</dbReference>
<dbReference type="PANTHER" id="PTHR10977:SF3">
    <property type="entry name" value="DIPHOSPHOMEVALONATE DECARBOXYLASE"/>
    <property type="match status" value="1"/>
</dbReference>
<dbReference type="PANTHER" id="PTHR10977">
    <property type="entry name" value="DIPHOSPHOMEVALONATE DECARBOXYLASE"/>
    <property type="match status" value="1"/>
</dbReference>
<keyword evidence="6" id="KW-0443">Lipid metabolism</keyword>
<evidence type="ECO:0000256" key="5">
    <source>
        <dbReference type="ARBA" id="ARBA00022840"/>
    </source>
</evidence>
<dbReference type="EC" id="4.1.1.33" evidence="2"/>
<comment type="similarity">
    <text evidence="1">Belongs to the diphosphomevalonate decarboxylase family.</text>
</comment>
<keyword evidence="5" id="KW-0067">ATP-binding</keyword>
<dbReference type="NCBIfam" id="TIGR01240">
    <property type="entry name" value="mevDPdecarb"/>
    <property type="match status" value="1"/>
</dbReference>
<dbReference type="PIRSF" id="PIRSF015950">
    <property type="entry name" value="Mev_P_decrbx"/>
    <property type="match status" value="1"/>
</dbReference>
<dbReference type="InterPro" id="IPR041431">
    <property type="entry name" value="Mvd1_C"/>
</dbReference>
<feature type="domain" description="Mvd1 C-terminal" evidence="8">
    <location>
        <begin position="198"/>
        <end position="333"/>
    </location>
</feature>
<keyword evidence="7 10" id="KW-0456">Lyase</keyword>
<keyword evidence="3" id="KW-0444">Lipid biosynthesis</keyword>
<dbReference type="InterPro" id="IPR029765">
    <property type="entry name" value="Mev_diP_decarb"/>
</dbReference>
<dbReference type="Pfam" id="PF18376">
    <property type="entry name" value="MDD_C"/>
    <property type="match status" value="1"/>
</dbReference>
<evidence type="ECO:0000256" key="2">
    <source>
        <dbReference type="ARBA" id="ARBA00012296"/>
    </source>
</evidence>
<comment type="caution">
    <text evidence="10">The sequence shown here is derived from an EMBL/GenBank/DDBJ whole genome shotgun (WGS) entry which is preliminary data.</text>
</comment>
<dbReference type="Pfam" id="PF22700">
    <property type="entry name" value="MVD-like_N"/>
    <property type="match status" value="1"/>
</dbReference>
<dbReference type="Proteomes" id="UP000721861">
    <property type="component" value="Unassembled WGS sequence"/>
</dbReference>
<evidence type="ECO:0000256" key="3">
    <source>
        <dbReference type="ARBA" id="ARBA00022516"/>
    </source>
</evidence>
<dbReference type="InterPro" id="IPR014721">
    <property type="entry name" value="Ribsml_uS5_D2-typ_fold_subgr"/>
</dbReference>
<evidence type="ECO:0000259" key="8">
    <source>
        <dbReference type="Pfam" id="PF18376"/>
    </source>
</evidence>
<accession>A0ABS5KA32</accession>
<feature type="domain" description="Diphosphomevalonate decarboxylase-like N-terminal" evidence="9">
    <location>
        <begin position="14"/>
        <end position="168"/>
    </location>
</feature>
<evidence type="ECO:0000313" key="11">
    <source>
        <dbReference type="Proteomes" id="UP000721861"/>
    </source>
</evidence>
<dbReference type="Gene3D" id="3.30.70.890">
    <property type="entry name" value="GHMP kinase, C-terminal domain"/>
    <property type="match status" value="1"/>
</dbReference>
<dbReference type="InterPro" id="IPR036554">
    <property type="entry name" value="GHMP_kinase_C_sf"/>
</dbReference>
<evidence type="ECO:0000256" key="1">
    <source>
        <dbReference type="ARBA" id="ARBA00008831"/>
    </source>
</evidence>
<dbReference type="SUPFAM" id="SSF54211">
    <property type="entry name" value="Ribosomal protein S5 domain 2-like"/>
    <property type="match status" value="1"/>
</dbReference>
<reference evidence="10 11" key="1">
    <citation type="journal article" date="2014" name="Int. J. Syst. Evol. Microbiol.">
        <title>Carboxylicivirga gen. nov. in the family Marinilabiliaceae with two novel species, Carboxylicivirga mesophila sp. nov. and Carboxylicivirga taeanensis sp. nov., and reclassification of Cytophaga fermentans as Saccharicrinis fermentans gen. nov., comb. nov.</title>
        <authorList>
            <person name="Yang S.H."/>
            <person name="Seo H.S."/>
            <person name="Woo J.H."/>
            <person name="Oh H.M."/>
            <person name="Jang H."/>
            <person name="Lee J.H."/>
            <person name="Kim S.J."/>
            <person name="Kwon K.K."/>
        </authorList>
    </citation>
    <scope>NUCLEOTIDE SEQUENCE [LARGE SCALE GENOMIC DNA]</scope>
    <source>
        <strain evidence="10 11">JCM 18290</strain>
    </source>
</reference>
<dbReference type="InterPro" id="IPR005935">
    <property type="entry name" value="Mev_decarb"/>
</dbReference>
<gene>
    <name evidence="10" type="primary">mvaD</name>
    <name evidence="10" type="ORF">KEM09_10410</name>
</gene>
<dbReference type="RefSeq" id="WP_212228119.1">
    <property type="nucleotide sequence ID" value="NZ_JAGUCN010000010.1"/>
</dbReference>